<evidence type="ECO:0000256" key="1">
    <source>
        <dbReference type="SAM" id="Phobius"/>
    </source>
</evidence>
<keyword evidence="1" id="KW-0812">Transmembrane</keyword>
<keyword evidence="1" id="KW-0472">Membrane</keyword>
<dbReference type="Proteomes" id="UP001524383">
    <property type="component" value="Unassembled WGS sequence"/>
</dbReference>
<accession>A0ABD4TIQ6</accession>
<dbReference type="EMBL" id="VOTZ01000014">
    <property type="protein sequence ID" value="MCQ1538819.1"/>
    <property type="molecule type" value="Genomic_DNA"/>
</dbReference>
<feature type="transmembrane region" description="Helical" evidence="1">
    <location>
        <begin position="7"/>
        <end position="26"/>
    </location>
</feature>
<sequence>MNNRLSVWLTIYISIILIFVPVSAFWDDDTEERQIVFKREFQPQEQIVIFNSMEMNETFPRIKLRDPRFSPFPNRPMPSTNVAPFGLSTRPPILNETGERTIRIFHAQPRDPFLPISISIFRLKVRLNPSLYPPLSIYQVNTIPTQHDVVEEPEWRFVNGDQTEYSSLSIPEEKERIWVDLLYEEGPLVLTVYSPDAVLGPFEDADDGIFDNRVYLEIAGDTIMPEGEWYFRIENTGDEESRYTFTIWY</sequence>
<evidence type="ECO:0000313" key="2">
    <source>
        <dbReference type="EMBL" id="MCQ1538819.1"/>
    </source>
</evidence>
<keyword evidence="3" id="KW-1185">Reference proteome</keyword>
<proteinExistence type="predicted"/>
<comment type="caution">
    <text evidence="2">The sequence shown here is derived from an EMBL/GenBank/DDBJ whole genome shotgun (WGS) entry which is preliminary data.</text>
</comment>
<keyword evidence="1" id="KW-1133">Transmembrane helix</keyword>
<organism evidence="2 3">
    <name type="scientific">Methanocalculus taiwanensis</name>
    <dbReference type="NCBI Taxonomy" id="106207"/>
    <lineage>
        <taxon>Archaea</taxon>
        <taxon>Methanobacteriati</taxon>
        <taxon>Methanobacteriota</taxon>
        <taxon>Stenosarchaea group</taxon>
        <taxon>Methanomicrobia</taxon>
        <taxon>Methanomicrobiales</taxon>
        <taxon>Methanocalculaceae</taxon>
        <taxon>Methanocalculus</taxon>
    </lineage>
</organism>
<reference evidence="2 3" key="1">
    <citation type="submission" date="2019-08" db="EMBL/GenBank/DDBJ databases">
        <authorList>
            <person name="Chen S.-C."/>
            <person name="Lai M.-C."/>
            <person name="You Y.-T."/>
        </authorList>
    </citation>
    <scope>NUCLEOTIDE SEQUENCE [LARGE SCALE GENOMIC DNA]</scope>
    <source>
        <strain evidence="2 3">P2F9704a</strain>
    </source>
</reference>
<name>A0ABD4TIQ6_9EURY</name>
<protein>
    <submittedName>
        <fullName evidence="2">Uncharacterized protein</fullName>
    </submittedName>
</protein>
<evidence type="ECO:0000313" key="3">
    <source>
        <dbReference type="Proteomes" id="UP001524383"/>
    </source>
</evidence>
<gene>
    <name evidence="2" type="ORF">FTO68_07450</name>
</gene>
<dbReference type="RefSeq" id="WP_255332770.1">
    <property type="nucleotide sequence ID" value="NZ_VOTZ01000014.1"/>
</dbReference>
<dbReference type="AlphaFoldDB" id="A0ABD4TIQ6"/>